<keyword evidence="4" id="KW-0255">Endonuclease</keyword>
<protein>
    <recommendedName>
        <fullName evidence="2">UPF0102 protein SAMN04488056_105105</fullName>
    </recommendedName>
</protein>
<evidence type="ECO:0000313" key="5">
    <source>
        <dbReference type="Proteomes" id="UP000199236"/>
    </source>
</evidence>
<dbReference type="PANTHER" id="PTHR34039">
    <property type="entry name" value="UPF0102 PROTEIN YRAN"/>
    <property type="match status" value="1"/>
</dbReference>
<proteinExistence type="inferred from homology"/>
<dbReference type="GO" id="GO:0004519">
    <property type="term" value="F:endonuclease activity"/>
    <property type="evidence" value="ECO:0007669"/>
    <property type="project" value="UniProtKB-KW"/>
</dbReference>
<feature type="region of interest" description="Disordered" evidence="3">
    <location>
        <begin position="1"/>
        <end position="26"/>
    </location>
</feature>
<dbReference type="Gene3D" id="3.40.1350.10">
    <property type="match status" value="1"/>
</dbReference>
<dbReference type="Proteomes" id="UP000199236">
    <property type="component" value="Unassembled WGS sequence"/>
</dbReference>
<organism evidence="4 5">
    <name type="scientific">Cohaesibacter marisflavi</name>
    <dbReference type="NCBI Taxonomy" id="655353"/>
    <lineage>
        <taxon>Bacteria</taxon>
        <taxon>Pseudomonadati</taxon>
        <taxon>Pseudomonadota</taxon>
        <taxon>Alphaproteobacteria</taxon>
        <taxon>Hyphomicrobiales</taxon>
        <taxon>Cohaesibacteraceae</taxon>
    </lineage>
</organism>
<evidence type="ECO:0000256" key="1">
    <source>
        <dbReference type="ARBA" id="ARBA00006738"/>
    </source>
</evidence>
<name>A0A1I5GQR5_9HYPH</name>
<dbReference type="EMBL" id="FOVR01000005">
    <property type="protein sequence ID" value="SFO37911.1"/>
    <property type="molecule type" value="Genomic_DNA"/>
</dbReference>
<keyword evidence="5" id="KW-1185">Reference proteome</keyword>
<dbReference type="SUPFAM" id="SSF52980">
    <property type="entry name" value="Restriction endonuclease-like"/>
    <property type="match status" value="1"/>
</dbReference>
<dbReference type="InterPro" id="IPR011856">
    <property type="entry name" value="tRNA_endonuc-like_dom_sf"/>
</dbReference>
<dbReference type="HAMAP" id="MF_00048">
    <property type="entry name" value="UPF0102"/>
    <property type="match status" value="1"/>
</dbReference>
<evidence type="ECO:0000256" key="2">
    <source>
        <dbReference type="HAMAP-Rule" id="MF_00048"/>
    </source>
</evidence>
<keyword evidence="4" id="KW-0378">Hydrolase</keyword>
<comment type="similarity">
    <text evidence="1 2">Belongs to the UPF0102 family.</text>
</comment>
<dbReference type="GO" id="GO:0003676">
    <property type="term" value="F:nucleic acid binding"/>
    <property type="evidence" value="ECO:0007669"/>
    <property type="project" value="InterPro"/>
</dbReference>
<dbReference type="RefSeq" id="WP_175528041.1">
    <property type="nucleotide sequence ID" value="NZ_FOVR01000005.1"/>
</dbReference>
<gene>
    <name evidence="4" type="ORF">SAMN04488056_105105</name>
</gene>
<evidence type="ECO:0000313" key="4">
    <source>
        <dbReference type="EMBL" id="SFO37911.1"/>
    </source>
</evidence>
<reference evidence="4 5" key="1">
    <citation type="submission" date="2016-10" db="EMBL/GenBank/DDBJ databases">
        <authorList>
            <person name="de Groot N.N."/>
        </authorList>
    </citation>
    <scope>NUCLEOTIDE SEQUENCE [LARGE SCALE GENOMIC DNA]</scope>
    <source>
        <strain evidence="4 5">CGMCC 1.9157</strain>
    </source>
</reference>
<dbReference type="AlphaFoldDB" id="A0A1I5GQR5"/>
<sequence length="142" mass="16359">MASLQPSKPALRPKRKASKTRHRKESYERGVRVERWAGWIMRVKGFEIIKRRYKAQGGEIDLICRKDDLIVFLEVKYRDCLDDALYAITPRNQGRIVAAASHYIAEAEEEPVSSYRFDIMAFAKGAGPAPRWTHLESAFEAF</sequence>
<feature type="compositionally biased region" description="Basic residues" evidence="3">
    <location>
        <begin position="11"/>
        <end position="24"/>
    </location>
</feature>
<accession>A0A1I5GQR5</accession>
<dbReference type="PANTHER" id="PTHR34039:SF1">
    <property type="entry name" value="UPF0102 PROTEIN YRAN"/>
    <property type="match status" value="1"/>
</dbReference>
<keyword evidence="4" id="KW-0540">Nuclease</keyword>
<dbReference type="STRING" id="655353.SAMN04488056_105105"/>
<evidence type="ECO:0000256" key="3">
    <source>
        <dbReference type="SAM" id="MobiDB-lite"/>
    </source>
</evidence>
<dbReference type="InterPro" id="IPR011335">
    <property type="entry name" value="Restrct_endonuc-II-like"/>
</dbReference>
<dbReference type="InterPro" id="IPR003509">
    <property type="entry name" value="UPF0102_YraN-like"/>
</dbReference>
<dbReference type="Pfam" id="PF02021">
    <property type="entry name" value="UPF0102"/>
    <property type="match status" value="1"/>
</dbReference>